<protein>
    <submittedName>
        <fullName evidence="8">Serine/threonine-protein phosphatase 4 regulatory subunit 3A-like isoform X1</fullName>
    </submittedName>
</protein>
<dbReference type="FunFam" id="2.30.29.30:FF:000051">
    <property type="entry name" value="Serine/threonine-protein phosphatase 4 regulatory subunit 3B"/>
    <property type="match status" value="1"/>
</dbReference>
<comment type="similarity">
    <text evidence="2">Belongs to the SMEK family.</text>
</comment>
<evidence type="ECO:0000313" key="7">
    <source>
        <dbReference type="Proteomes" id="UP000694845"/>
    </source>
</evidence>
<dbReference type="RefSeq" id="XP_022110004.1">
    <property type="nucleotide sequence ID" value="XM_022254312.1"/>
</dbReference>
<evidence type="ECO:0000313" key="8">
    <source>
        <dbReference type="RefSeq" id="XP_022110004.1"/>
    </source>
</evidence>
<feature type="region of interest" description="Disordered" evidence="4">
    <location>
        <begin position="717"/>
        <end position="843"/>
    </location>
</feature>
<evidence type="ECO:0000259" key="6">
    <source>
        <dbReference type="Pfam" id="PF22972"/>
    </source>
</evidence>
<dbReference type="GeneID" id="110989732"/>
<proteinExistence type="inferred from homology"/>
<dbReference type="InterPro" id="IPR055236">
    <property type="entry name" value="EVH1_PP4R3"/>
</dbReference>
<dbReference type="PANTHER" id="PTHR23318">
    <property type="entry name" value="ATP SYNTHASE GAMMA-RELATED"/>
    <property type="match status" value="1"/>
</dbReference>
<dbReference type="InterPro" id="IPR051137">
    <property type="entry name" value="PP4R3-like"/>
</dbReference>
<dbReference type="GO" id="GO:0030289">
    <property type="term" value="C:protein phosphatase 4 complex"/>
    <property type="evidence" value="ECO:0007669"/>
    <property type="project" value="TreeGrafter"/>
</dbReference>
<evidence type="ECO:0000256" key="1">
    <source>
        <dbReference type="ARBA" id="ARBA00004123"/>
    </source>
</evidence>
<evidence type="ECO:0000256" key="3">
    <source>
        <dbReference type="ARBA" id="ARBA00023242"/>
    </source>
</evidence>
<reference evidence="8" key="1">
    <citation type="submission" date="2025-08" db="UniProtKB">
        <authorList>
            <consortium name="RefSeq"/>
        </authorList>
    </citation>
    <scope>IDENTIFICATION</scope>
</reference>
<dbReference type="AlphaFoldDB" id="A0A8B7ZX69"/>
<dbReference type="InterPro" id="IPR011993">
    <property type="entry name" value="PH-like_dom_sf"/>
</dbReference>
<accession>A0A8B7ZX69</accession>
<feature type="compositionally biased region" description="Polar residues" evidence="4">
    <location>
        <begin position="798"/>
        <end position="811"/>
    </location>
</feature>
<dbReference type="Pfam" id="PF22972">
    <property type="entry name" value="EVH1_PP4R3"/>
    <property type="match status" value="1"/>
</dbReference>
<evidence type="ECO:0000259" key="5">
    <source>
        <dbReference type="Pfam" id="PF04802"/>
    </source>
</evidence>
<feature type="domain" description="PP4R3 EVH1-like" evidence="6">
    <location>
        <begin position="5"/>
        <end position="101"/>
    </location>
</feature>
<keyword evidence="7" id="KW-1185">Reference proteome</keyword>
<dbReference type="PANTHER" id="PTHR23318:SF0">
    <property type="entry name" value="SERINE_THREONINE-PROTEIN PHOSPHATASE 4 REGULATORY SUBUNIT 3"/>
    <property type="match status" value="1"/>
</dbReference>
<feature type="compositionally biased region" description="Acidic residues" evidence="4">
    <location>
        <begin position="820"/>
        <end position="833"/>
    </location>
</feature>
<comment type="subcellular location">
    <subcellularLocation>
        <location evidence="1">Nucleus</location>
    </subcellularLocation>
</comment>
<name>A0A8B7ZX69_ACAPL</name>
<keyword evidence="3" id="KW-0539">Nucleus</keyword>
<dbReference type="GO" id="GO:0072542">
    <property type="term" value="F:protein phosphatase activator activity"/>
    <property type="evidence" value="ECO:0007669"/>
    <property type="project" value="TreeGrafter"/>
</dbReference>
<dbReference type="KEGG" id="aplc:110989732"/>
<dbReference type="OrthoDB" id="27483at2759"/>
<dbReference type="InterPro" id="IPR016024">
    <property type="entry name" value="ARM-type_fold"/>
</dbReference>
<dbReference type="Gene3D" id="1.25.10.10">
    <property type="entry name" value="Leucine-rich Repeat Variant"/>
    <property type="match status" value="1"/>
</dbReference>
<dbReference type="InterPro" id="IPR011989">
    <property type="entry name" value="ARM-like"/>
</dbReference>
<evidence type="ECO:0000256" key="2">
    <source>
        <dbReference type="ARBA" id="ARBA00008809"/>
    </source>
</evidence>
<dbReference type="Gene3D" id="2.30.29.30">
    <property type="entry name" value="Pleckstrin-homology domain (PH domain)/Phosphotyrosine-binding domain (PTB)"/>
    <property type="match status" value="1"/>
</dbReference>
<gene>
    <name evidence="8" type="primary">LOC110989732</name>
</gene>
<dbReference type="GO" id="GO:0005654">
    <property type="term" value="C:nucleoplasm"/>
    <property type="evidence" value="ECO:0007669"/>
    <property type="project" value="TreeGrafter"/>
</dbReference>
<dbReference type="Proteomes" id="UP000694845">
    <property type="component" value="Unplaced"/>
</dbReference>
<feature type="compositionally biased region" description="Polar residues" evidence="4">
    <location>
        <begin position="721"/>
        <end position="732"/>
    </location>
</feature>
<sequence length="843" mass="95963">MANTRRRVKLYVLNDDRQWDDRGTGHVSSCYVERLNGMCLLVRSETDGSILLESKIQLDTAYQKQQETLIVWSENDNYDLALSFQEKAGCDEVWEIICQIQGKDPSVDVTQDIIEESEEERFEEMPDAATPIELPPCELSKLDEIAELFSNVLPSPVRREKLAVALESERYLPKLVELFRMCEDLENAEGLQHLFEIIKTSILLNKNSLLEILFSDDIIYDVIGCLEYDPAATAVHKHREYLNSKATFKEVIPIANQELLNKIHQTYRVQYIQDVILPTPSVFEENMLTTLNSFIFFNKLEIVEMIQEDDQFLPELFTQLTDEATEDKKRRDLVLFLKEFCSCGQACQNRDKFFRTLSHLGILPALEVVMGMDDSEVRQAAVDIFAYIVEYSPSMVREFILQEGNGQEDDVTLINQIIEQMICDADPDLGSAMQLMNILRILLDPENMMATVAVSKTEKTEFLSFFYKHCMHILTAPLLANTATDMPSKDDYQTAQLLGLILELLTFCIEHHTYHIKNYIISKDLLRRVLVLLQSTHQFLVLCAIRLVRKMIARKDEFFNRYIIKGSLMEPVVRAFKNNGNKYNLLNSAIIELFEFIRLEDIKSLIVHIEETYSNVFDAVDYVSTFKGLKLKYEQHLDRMNNKPNMDSIRQTTILQSNRYRRDARALDEDEELWFDREEEVEDADVVVPMAGDTISPFRSTMVDAQLDSINRFVESKKAQESTILNKETLASNGRPASPVRPATGALSRTVSTPRPGSPVSAVNAVSPISVTSPTGKKLTSEDTQETSNTKAAADPTPDNTTSTNSVTTKQGGVVGLVDYPDEDSDEEDDDVEPPSKRARIAT</sequence>
<dbReference type="InterPro" id="IPR006887">
    <property type="entry name" value="P4R3-like_central_dom"/>
</dbReference>
<feature type="domain" description="Serine/threonine-protein phosphatase 4 regulatory subunit 3-like central" evidence="5">
    <location>
        <begin position="144"/>
        <end position="635"/>
    </location>
</feature>
<dbReference type="GO" id="GO:0006974">
    <property type="term" value="P:DNA damage response"/>
    <property type="evidence" value="ECO:0007669"/>
    <property type="project" value="TreeGrafter"/>
</dbReference>
<dbReference type="Pfam" id="PF04802">
    <property type="entry name" value="PP4R3"/>
    <property type="match status" value="1"/>
</dbReference>
<organism evidence="7 8">
    <name type="scientific">Acanthaster planci</name>
    <name type="common">Crown-of-thorns starfish</name>
    <dbReference type="NCBI Taxonomy" id="133434"/>
    <lineage>
        <taxon>Eukaryota</taxon>
        <taxon>Metazoa</taxon>
        <taxon>Echinodermata</taxon>
        <taxon>Eleutherozoa</taxon>
        <taxon>Asterozoa</taxon>
        <taxon>Asteroidea</taxon>
        <taxon>Valvatacea</taxon>
        <taxon>Valvatida</taxon>
        <taxon>Acanthasteridae</taxon>
        <taxon>Acanthaster</taxon>
    </lineage>
</organism>
<dbReference type="SUPFAM" id="SSF48371">
    <property type="entry name" value="ARM repeat"/>
    <property type="match status" value="1"/>
</dbReference>
<evidence type="ECO:0000256" key="4">
    <source>
        <dbReference type="SAM" id="MobiDB-lite"/>
    </source>
</evidence>
<dbReference type="SUPFAM" id="SSF50729">
    <property type="entry name" value="PH domain-like"/>
    <property type="match status" value="1"/>
</dbReference>